<protein>
    <submittedName>
        <fullName evidence="3">Alpha/beta hydrolase</fullName>
    </submittedName>
</protein>
<dbReference type="InterPro" id="IPR050300">
    <property type="entry name" value="GDXG_lipolytic_enzyme"/>
</dbReference>
<dbReference type="InterPro" id="IPR049492">
    <property type="entry name" value="BD-FAE-like_dom"/>
</dbReference>
<accession>A0A9D1T4K0</accession>
<dbReference type="GO" id="GO:0008236">
    <property type="term" value="F:serine-type peptidase activity"/>
    <property type="evidence" value="ECO:0007669"/>
    <property type="project" value="InterPro"/>
</dbReference>
<evidence type="ECO:0000256" key="1">
    <source>
        <dbReference type="ARBA" id="ARBA00022801"/>
    </source>
</evidence>
<dbReference type="PANTHER" id="PTHR48081">
    <property type="entry name" value="AB HYDROLASE SUPERFAMILY PROTEIN C4A8.06C"/>
    <property type="match status" value="1"/>
</dbReference>
<keyword evidence="1 3" id="KW-0378">Hydrolase</keyword>
<dbReference type="PANTHER" id="PTHR48081:SF6">
    <property type="entry name" value="PEPTIDASE S9 PROLYL OLIGOPEPTIDASE CATALYTIC DOMAIN-CONTAINING PROTEIN"/>
    <property type="match status" value="1"/>
</dbReference>
<dbReference type="InterPro" id="IPR029058">
    <property type="entry name" value="AB_hydrolase_fold"/>
</dbReference>
<comment type="caution">
    <text evidence="3">The sequence shown here is derived from an EMBL/GenBank/DDBJ whole genome shotgun (WGS) entry which is preliminary data.</text>
</comment>
<dbReference type="Gene3D" id="3.40.50.1820">
    <property type="entry name" value="alpha/beta hydrolase"/>
    <property type="match status" value="1"/>
</dbReference>
<organism evidence="3 4">
    <name type="scientific">Candidatus Faeciplasma avium</name>
    <dbReference type="NCBI Taxonomy" id="2840798"/>
    <lineage>
        <taxon>Bacteria</taxon>
        <taxon>Bacillati</taxon>
        <taxon>Bacillota</taxon>
        <taxon>Clostridia</taxon>
        <taxon>Eubacteriales</taxon>
        <taxon>Oscillospiraceae</taxon>
        <taxon>Oscillospiraceae incertae sedis</taxon>
        <taxon>Candidatus Faeciplasma</taxon>
    </lineage>
</organism>
<dbReference type="EMBL" id="DVOL01000088">
    <property type="protein sequence ID" value="HIV11246.1"/>
    <property type="molecule type" value="Genomic_DNA"/>
</dbReference>
<gene>
    <name evidence="3" type="ORF">IAD28_06115</name>
</gene>
<name>A0A9D1T4K0_9FIRM</name>
<feature type="domain" description="BD-FAE-like" evidence="2">
    <location>
        <begin position="32"/>
        <end position="127"/>
    </location>
</feature>
<reference evidence="3" key="2">
    <citation type="journal article" date="2021" name="PeerJ">
        <title>Extensive microbial diversity within the chicken gut microbiome revealed by metagenomics and culture.</title>
        <authorList>
            <person name="Gilroy R."/>
            <person name="Ravi A."/>
            <person name="Getino M."/>
            <person name="Pursley I."/>
            <person name="Horton D.L."/>
            <person name="Alikhan N.F."/>
            <person name="Baker D."/>
            <person name="Gharbi K."/>
            <person name="Hall N."/>
            <person name="Watson M."/>
            <person name="Adriaenssens E.M."/>
            <person name="Foster-Nyarko E."/>
            <person name="Jarju S."/>
            <person name="Secka A."/>
            <person name="Antonio M."/>
            <person name="Oren A."/>
            <person name="Chaudhuri R.R."/>
            <person name="La Ragione R."/>
            <person name="Hildebrand F."/>
            <person name="Pallen M.J."/>
        </authorList>
    </citation>
    <scope>NUCLEOTIDE SEQUENCE</scope>
    <source>
        <strain evidence="3">1370</strain>
    </source>
</reference>
<reference evidence="3" key="1">
    <citation type="submission" date="2020-10" db="EMBL/GenBank/DDBJ databases">
        <authorList>
            <person name="Gilroy R."/>
        </authorList>
    </citation>
    <scope>NUCLEOTIDE SEQUENCE</scope>
    <source>
        <strain evidence="3">1370</strain>
    </source>
</reference>
<dbReference type="GO" id="GO:0006508">
    <property type="term" value="P:proteolysis"/>
    <property type="evidence" value="ECO:0007669"/>
    <property type="project" value="InterPro"/>
</dbReference>
<dbReference type="Pfam" id="PF20434">
    <property type="entry name" value="BD-FAE"/>
    <property type="match status" value="1"/>
</dbReference>
<proteinExistence type="predicted"/>
<dbReference type="AlphaFoldDB" id="A0A9D1T4K0"/>
<evidence type="ECO:0000313" key="4">
    <source>
        <dbReference type="Proteomes" id="UP000823960"/>
    </source>
</evidence>
<evidence type="ECO:0000313" key="3">
    <source>
        <dbReference type="EMBL" id="HIV11246.1"/>
    </source>
</evidence>
<evidence type="ECO:0000259" key="2">
    <source>
        <dbReference type="Pfam" id="PF20434"/>
    </source>
</evidence>
<sequence length="254" mass="28444">MKILSYTLSSGSGVTLTCYLHDKSPEYWGVEKRPAMLVLPGGGYRYCSDREADPVALCYLRAGYQAFVLRYSVGEDIKWPAPMLDYEEAIELIKSSSQEWQVDEDRICVVGFSAGGHLAAACACLSKYRPAACILGYPVITKETVSVYLENAPGIPESVSEKTSPIFVFSSRTDSTVPIDNTIRLLDALTKNNIPYESHIYAYANHGFTTCDSWVQNRSWICTRTPDWVEDSIEWLKDSIGDFNEGKVSSRKNW</sequence>
<dbReference type="Proteomes" id="UP000823960">
    <property type="component" value="Unassembled WGS sequence"/>
</dbReference>
<dbReference type="SUPFAM" id="SSF53474">
    <property type="entry name" value="alpha/beta-Hydrolases"/>
    <property type="match status" value="1"/>
</dbReference>